<dbReference type="InterPro" id="IPR004843">
    <property type="entry name" value="Calcineurin-like_PHP"/>
</dbReference>
<dbReference type="Proteomes" id="UP000245890">
    <property type="component" value="Unassembled WGS sequence"/>
</dbReference>
<keyword evidence="3" id="KW-1185">Reference proteome</keyword>
<dbReference type="RefSeq" id="WP_116470040.1">
    <property type="nucleotide sequence ID" value="NZ_QENQ01000001.1"/>
</dbReference>
<evidence type="ECO:0000313" key="2">
    <source>
        <dbReference type="EMBL" id="PVX30631.1"/>
    </source>
</evidence>
<dbReference type="Gene3D" id="3.60.21.10">
    <property type="match status" value="1"/>
</dbReference>
<name>A0A2U0SH28_9SPHN</name>
<dbReference type="PANTHER" id="PTHR42850">
    <property type="entry name" value="METALLOPHOSPHOESTERASE"/>
    <property type="match status" value="1"/>
</dbReference>
<dbReference type="CDD" id="cd00144">
    <property type="entry name" value="MPP_PPP_family"/>
    <property type="match status" value="1"/>
</dbReference>
<dbReference type="GO" id="GO:0110154">
    <property type="term" value="P:RNA decapping"/>
    <property type="evidence" value="ECO:0007669"/>
    <property type="project" value="TreeGrafter"/>
</dbReference>
<sequence length="254" mass="27674">MTLFSSLFRRRGPRAFTIPEGVRAIAVGDVHGRRDLLERMLEAVDALRRADPREEEHLLFLGDLIDRGPDSRGVLDLLVARRESDPTLTILAGNHEEMLLAILDGDSDSLAEWLRFGGQECIESYGLAAADLLAVPPDQARALLAASLPEAHLALMRAMGDRFALGDYLFVHAGIRPGIAIADQQPQDLRWIRAPFLASKADHGVMVVHGHSISTTPEERPNRIGIDTGAFASGTLTALCIDGPADRRFLTVTS</sequence>
<evidence type="ECO:0000313" key="3">
    <source>
        <dbReference type="Proteomes" id="UP000245890"/>
    </source>
</evidence>
<dbReference type="EMBL" id="QENQ01000001">
    <property type="protein sequence ID" value="PVX30631.1"/>
    <property type="molecule type" value="Genomic_DNA"/>
</dbReference>
<evidence type="ECO:0000259" key="1">
    <source>
        <dbReference type="Pfam" id="PF00149"/>
    </source>
</evidence>
<organism evidence="2 3">
    <name type="scientific">Sphingomonas pokkalii</name>
    <dbReference type="NCBI Taxonomy" id="2175090"/>
    <lineage>
        <taxon>Bacteria</taxon>
        <taxon>Pseudomonadati</taxon>
        <taxon>Pseudomonadota</taxon>
        <taxon>Alphaproteobacteria</taxon>
        <taxon>Sphingomonadales</taxon>
        <taxon>Sphingomonadaceae</taxon>
        <taxon>Sphingomonas</taxon>
    </lineage>
</organism>
<reference evidence="2 3" key="1">
    <citation type="submission" date="2018-05" db="EMBL/GenBank/DDBJ databases">
        <title>Description of Sphingomonas pokkalii sp nov, isolated from the rhizosphere of saline tolerant pokkali rice and its draft genome analysis.</title>
        <authorList>
            <person name="Menon R."/>
            <person name="Kumari S."/>
            <person name="Rameshkumar N."/>
        </authorList>
    </citation>
    <scope>NUCLEOTIDE SEQUENCE [LARGE SCALE GENOMIC DNA]</scope>
    <source>
        <strain evidence="2 3">L3B27</strain>
    </source>
</reference>
<dbReference type="InterPro" id="IPR029052">
    <property type="entry name" value="Metallo-depent_PP-like"/>
</dbReference>
<comment type="caution">
    <text evidence="2">The sequence shown here is derived from an EMBL/GenBank/DDBJ whole genome shotgun (WGS) entry which is preliminary data.</text>
</comment>
<feature type="domain" description="Calcineurin-like phosphoesterase" evidence="1">
    <location>
        <begin position="23"/>
        <end position="215"/>
    </location>
</feature>
<proteinExistence type="predicted"/>
<dbReference type="SUPFAM" id="SSF56300">
    <property type="entry name" value="Metallo-dependent phosphatases"/>
    <property type="match status" value="1"/>
</dbReference>
<dbReference type="AlphaFoldDB" id="A0A2U0SH28"/>
<accession>A0A2U0SH28</accession>
<dbReference type="OrthoDB" id="9807890at2"/>
<dbReference type="PANTHER" id="PTHR42850:SF4">
    <property type="entry name" value="ZINC-DEPENDENT ENDOPOLYPHOSPHATASE"/>
    <property type="match status" value="1"/>
</dbReference>
<dbReference type="GO" id="GO:0005737">
    <property type="term" value="C:cytoplasm"/>
    <property type="evidence" value="ECO:0007669"/>
    <property type="project" value="TreeGrafter"/>
</dbReference>
<dbReference type="InterPro" id="IPR050126">
    <property type="entry name" value="Ap4A_hydrolase"/>
</dbReference>
<dbReference type="Pfam" id="PF00149">
    <property type="entry name" value="Metallophos"/>
    <property type="match status" value="1"/>
</dbReference>
<dbReference type="GO" id="GO:0008803">
    <property type="term" value="F:bis(5'-nucleosyl)-tetraphosphatase (symmetrical) activity"/>
    <property type="evidence" value="ECO:0007669"/>
    <property type="project" value="TreeGrafter"/>
</dbReference>
<dbReference type="GO" id="GO:0016791">
    <property type="term" value="F:phosphatase activity"/>
    <property type="evidence" value="ECO:0007669"/>
    <property type="project" value="TreeGrafter"/>
</dbReference>
<protein>
    <submittedName>
        <fullName evidence="2">Serine/threonine protein phosphatase</fullName>
    </submittedName>
</protein>
<gene>
    <name evidence="2" type="ORF">DD559_15850</name>
</gene>